<dbReference type="PROSITE" id="PS50084">
    <property type="entry name" value="KH_TYPE_1"/>
    <property type="match status" value="10"/>
</dbReference>
<dbReference type="Gene3D" id="3.30.1370.10">
    <property type="entry name" value="K Homology domain, type 1"/>
    <property type="match status" value="9"/>
</dbReference>
<dbReference type="PROSITE" id="PS50800">
    <property type="entry name" value="SAP"/>
    <property type="match status" value="1"/>
</dbReference>
<dbReference type="SMART" id="SM00322">
    <property type="entry name" value="KH"/>
    <property type="match status" value="14"/>
</dbReference>
<dbReference type="EMBL" id="CP151506">
    <property type="protein sequence ID" value="WZN62829.1"/>
    <property type="molecule type" value="Genomic_DNA"/>
</dbReference>
<dbReference type="Gene3D" id="1.10.720.30">
    <property type="entry name" value="SAP domain"/>
    <property type="match status" value="1"/>
</dbReference>
<evidence type="ECO:0000259" key="4">
    <source>
        <dbReference type="PROSITE" id="PS50800"/>
    </source>
</evidence>
<dbReference type="InterPro" id="IPR003034">
    <property type="entry name" value="SAP_dom"/>
</dbReference>
<accession>A0AAX4PAB1</accession>
<feature type="region of interest" description="Disordered" evidence="3">
    <location>
        <begin position="202"/>
        <end position="245"/>
    </location>
</feature>
<name>A0AAX4PAB1_9CHLO</name>
<keyword evidence="6" id="KW-1185">Reference proteome</keyword>
<dbReference type="Proteomes" id="UP001472866">
    <property type="component" value="Chromosome 06"/>
</dbReference>
<dbReference type="InterPro" id="IPR004087">
    <property type="entry name" value="KH_dom"/>
</dbReference>
<evidence type="ECO:0000256" key="3">
    <source>
        <dbReference type="SAM" id="MobiDB-lite"/>
    </source>
</evidence>
<evidence type="ECO:0000313" key="6">
    <source>
        <dbReference type="Proteomes" id="UP001472866"/>
    </source>
</evidence>
<feature type="region of interest" description="Disordered" evidence="3">
    <location>
        <begin position="1"/>
        <end position="37"/>
    </location>
</feature>
<sequence>MFDEVDYEPDSDREDGRETKATGRKGVKPETGRATTSGKEDVCDKLILTGCPVGLTEEDVRALFQKTRPEQGILFVSAELYNTGTQGKCAVVTLSSPNDVLRAFEELREGHFPKAPWLLVFTDYDQALHAALKASSLVEEVEQDDRGDPLAERFAQLEQLKVVELRRELENRGHSTKGLKKVLLKKLKGLVAIEEAAINNLPPPKAASAQEPVEEASQKTSRQDPAPGLPQQHANPPEVKKEAVVKEEPANGFRQARGSDPGPSSSSEAPIKLEFPYAILDEVIGKRLGTLSKLKEEYRVQIDVDIQFDPCFVLISGKKEGMESARMVLEERIKTCLSGAIHTESIQCPYSILQQVSGWDHAELDNLEREACVSLGIDNQYDPCLIHVRGTANGVAQARTTLQTTIQEIEGRTSADAWINEVMDCPKWAAGIVIGRGGRTLQGIERDTGTKINVHDKDSGPSVRIEIEGSGGNVARAREVLQHLISTVEEDYESTTTLDFPRSAVGYLFGKQGSTIKKLQSDTRTKMIVDKDFDPCRVTIRGSQACVMHATELVKEVLKQYGEERAVKDVKDVIESREGQVIPSNDGRHHFGAGVLQTTAFPHNGVSETVLCPKNVVALVIGKGGSTVRGIERDTQTKIDIRQDRDPCRVCITGTKEGVQLAVEMVNTMMSNPSNPPRAGPAPEADASVEYPEETISCPKHLVPLVIGKGGSTVRGIERDTQTKIDIRQESDDMNRVCITGTKEGVQLAVEMVKQQMSTDRNAQQSSGFPHELANQIHSGQDTSEERFECPRSLVGVVIGSRGATVNEIQRKSGARVDILQDRDPCEIVICGSKESVSKASQAVHQIMEENARESIECPFDLLEHVTGRNLEKPKEIERDTGARIELDRKFDPCLFHVYGSNEIRGVACEKLRELIAGAKENLSKEERFECPRSLVGVVIGSRGATVNEIQRKSGARVDILQDRDPCEIVICGSKESVSKASQAVHQIMEENARESIECPFDLLEHVTGRNLEKPKEIERDTGARIELDRKFDPCLFHVYGSNEIRGVACEKLRELIAGAKENLSKEERFECPRSLVGVVIGSRGANVKEIQRKSGARVDILQDRDPCEIVICGSKESVSKASQAVHQIMEENARESIECPFDLLEHVTGRNLEKPKEIERDTGARIELDRKFDPCLFHVYGSNEIRGVACEKLRGLIAGAKENLSKEERFECPRSLVGVVIGSRGANVKEIQRKSGARVDILQDRDPCEIVICGSKESVSKASQAVHQIMEENARESIECPFDLLEHVTGRNLEKPKEIERDTGARIELDRKFDPCLFHVYGSNEIRGVACEKLRGLIAGAKENLSKTEERFECPRSLVGVVIGSRGANVKEIQRKSGARVDILQDRDPCEIVICGSKESVSKASQAVHQIME</sequence>
<keyword evidence="2" id="KW-0694">RNA-binding</keyword>
<organism evidence="5 6">
    <name type="scientific">Chloropicon roscoffensis</name>
    <dbReference type="NCBI Taxonomy" id="1461544"/>
    <lineage>
        <taxon>Eukaryota</taxon>
        <taxon>Viridiplantae</taxon>
        <taxon>Chlorophyta</taxon>
        <taxon>Chloropicophyceae</taxon>
        <taxon>Chloropicales</taxon>
        <taxon>Chloropicaceae</taxon>
        <taxon>Chloropicon</taxon>
    </lineage>
</organism>
<dbReference type="SMART" id="SM00513">
    <property type="entry name" value="SAP"/>
    <property type="match status" value="1"/>
</dbReference>
<evidence type="ECO:0000256" key="2">
    <source>
        <dbReference type="PROSITE-ProRule" id="PRU00117"/>
    </source>
</evidence>
<dbReference type="InterPro" id="IPR036612">
    <property type="entry name" value="KH_dom_type_1_sf"/>
</dbReference>
<keyword evidence="1" id="KW-0677">Repeat</keyword>
<dbReference type="Pfam" id="PF00013">
    <property type="entry name" value="KH_1"/>
    <property type="match status" value="9"/>
</dbReference>
<feature type="compositionally biased region" description="Acidic residues" evidence="3">
    <location>
        <begin position="1"/>
        <end position="13"/>
    </location>
</feature>
<dbReference type="SUPFAM" id="SSF68906">
    <property type="entry name" value="SAP domain"/>
    <property type="match status" value="1"/>
</dbReference>
<gene>
    <name evidence="5" type="ORF">HKI87_06g43710</name>
</gene>
<evidence type="ECO:0000313" key="5">
    <source>
        <dbReference type="EMBL" id="WZN62829.1"/>
    </source>
</evidence>
<dbReference type="SUPFAM" id="SSF54791">
    <property type="entry name" value="Eukaryotic type KH-domain (KH-domain type I)"/>
    <property type="match status" value="14"/>
</dbReference>
<dbReference type="InterPro" id="IPR004088">
    <property type="entry name" value="KH_dom_type_1"/>
</dbReference>
<protein>
    <submittedName>
        <fullName evidence="5">Vigilin</fullName>
    </submittedName>
</protein>
<dbReference type="GO" id="GO:0003723">
    <property type="term" value="F:RNA binding"/>
    <property type="evidence" value="ECO:0007669"/>
    <property type="project" value="UniProtKB-UniRule"/>
</dbReference>
<feature type="domain" description="SAP" evidence="4">
    <location>
        <begin position="157"/>
        <end position="191"/>
    </location>
</feature>
<evidence type="ECO:0000256" key="1">
    <source>
        <dbReference type="ARBA" id="ARBA00022737"/>
    </source>
</evidence>
<feature type="compositionally biased region" description="Basic and acidic residues" evidence="3">
    <location>
        <begin position="14"/>
        <end position="31"/>
    </location>
</feature>
<dbReference type="CDD" id="cd00105">
    <property type="entry name" value="KH-I"/>
    <property type="match status" value="9"/>
</dbReference>
<feature type="region of interest" description="Disordered" evidence="3">
    <location>
        <begin position="250"/>
        <end position="269"/>
    </location>
</feature>
<reference evidence="5 6" key="1">
    <citation type="submission" date="2024-03" db="EMBL/GenBank/DDBJ databases">
        <title>Complete genome sequence of the green alga Chloropicon roscoffensis RCC1871.</title>
        <authorList>
            <person name="Lemieux C."/>
            <person name="Pombert J.-F."/>
            <person name="Otis C."/>
            <person name="Turmel M."/>
        </authorList>
    </citation>
    <scope>NUCLEOTIDE SEQUENCE [LARGE SCALE GENOMIC DNA]</scope>
    <source>
        <strain evidence="5 6">RCC1871</strain>
    </source>
</reference>
<dbReference type="PANTHER" id="PTHR10288">
    <property type="entry name" value="KH DOMAIN CONTAINING RNA BINDING PROTEIN"/>
    <property type="match status" value="1"/>
</dbReference>
<dbReference type="InterPro" id="IPR036361">
    <property type="entry name" value="SAP_dom_sf"/>
</dbReference>
<proteinExistence type="predicted"/>